<evidence type="ECO:0000313" key="3">
    <source>
        <dbReference type="Proteomes" id="UP001430804"/>
    </source>
</evidence>
<feature type="region of interest" description="Disordered" evidence="1">
    <location>
        <begin position="154"/>
        <end position="173"/>
    </location>
</feature>
<organism evidence="2 3">
    <name type="scientific">Pseudohoeflea coraliihabitans</name>
    <dbReference type="NCBI Taxonomy" id="2860393"/>
    <lineage>
        <taxon>Bacteria</taxon>
        <taxon>Pseudomonadati</taxon>
        <taxon>Pseudomonadota</taxon>
        <taxon>Alphaproteobacteria</taxon>
        <taxon>Hyphomicrobiales</taxon>
        <taxon>Rhizobiaceae</taxon>
        <taxon>Pseudohoeflea</taxon>
    </lineage>
</organism>
<protein>
    <recommendedName>
        <fullName evidence="4">Flagellar basal body-associated protein FliL</fullName>
    </recommendedName>
</protein>
<dbReference type="Proteomes" id="UP001430804">
    <property type="component" value="Unassembled WGS sequence"/>
</dbReference>
<name>A0ABS6WN04_9HYPH</name>
<comment type="caution">
    <text evidence="2">The sequence shown here is derived from an EMBL/GenBank/DDBJ whole genome shotgun (WGS) entry which is preliminary data.</text>
</comment>
<evidence type="ECO:0000313" key="2">
    <source>
        <dbReference type="EMBL" id="MBW3097342.1"/>
    </source>
</evidence>
<gene>
    <name evidence="2" type="ORF">KY465_08625</name>
</gene>
<evidence type="ECO:0008006" key="4">
    <source>
        <dbReference type="Google" id="ProtNLM"/>
    </source>
</evidence>
<dbReference type="EMBL" id="JAHWQX010000002">
    <property type="protein sequence ID" value="MBW3097342.1"/>
    <property type="molecule type" value="Genomic_DNA"/>
</dbReference>
<proteinExistence type="predicted"/>
<keyword evidence="3" id="KW-1185">Reference proteome</keyword>
<sequence>MIKLIGTGLWVCLVTLGSVYFSVQVAIKDDGSDQKPNLRRGLETVRGDIVSVPVISEGAVQGYFITRLSYTAVASEIATLSVPADQLITDALYSALIGSEEIDLASLRKFNIDTFRETIRSAVNSRLGEEIFHDVIVEQIDFLNKQDIRANMRKGERSVSGVTQPVGRAVPSQ</sequence>
<evidence type="ECO:0000256" key="1">
    <source>
        <dbReference type="SAM" id="MobiDB-lite"/>
    </source>
</evidence>
<accession>A0ABS6WN04</accession>
<dbReference type="RefSeq" id="WP_219201259.1">
    <property type="nucleotide sequence ID" value="NZ_JAHWQX010000002.1"/>
</dbReference>
<reference evidence="2" key="1">
    <citation type="submission" date="2021-07" db="EMBL/GenBank/DDBJ databases">
        <title>Pseudohoeflea marina sp. nov. a polyhydroxyalcanoate-producing bacterium.</title>
        <authorList>
            <person name="Zheng W."/>
            <person name="Yu S."/>
            <person name="Huang Y."/>
        </authorList>
    </citation>
    <scope>NUCLEOTIDE SEQUENCE</scope>
    <source>
        <strain evidence="2">DP4N28-3</strain>
    </source>
</reference>